<dbReference type="EMBL" id="CP136893">
    <property type="protein sequence ID" value="WOL03859.1"/>
    <property type="molecule type" value="Genomic_DNA"/>
</dbReference>
<accession>A0AAQ3K9N1</accession>
<dbReference type="PANTHER" id="PTHR33640:SF8">
    <property type="entry name" value="TRANSMEMBRANE PROTEIN"/>
    <property type="match status" value="1"/>
</dbReference>
<dbReference type="Proteomes" id="UP001327560">
    <property type="component" value="Chromosome 4"/>
</dbReference>
<feature type="region of interest" description="Disordered" evidence="1">
    <location>
        <begin position="107"/>
        <end position="194"/>
    </location>
</feature>
<feature type="compositionally biased region" description="Acidic residues" evidence="1">
    <location>
        <begin position="180"/>
        <end position="190"/>
    </location>
</feature>
<feature type="transmembrane region" description="Helical" evidence="2">
    <location>
        <begin position="21"/>
        <end position="39"/>
    </location>
</feature>
<keyword evidence="2" id="KW-0812">Transmembrane</keyword>
<gene>
    <name evidence="3" type="ORF">Cni_G12579</name>
</gene>
<evidence type="ECO:0000313" key="3">
    <source>
        <dbReference type="EMBL" id="WOL03859.1"/>
    </source>
</evidence>
<name>A0AAQ3K9N1_9LILI</name>
<evidence type="ECO:0000256" key="2">
    <source>
        <dbReference type="SAM" id="Phobius"/>
    </source>
</evidence>
<dbReference type="AlphaFoldDB" id="A0AAQ3K9N1"/>
<dbReference type="PANTHER" id="PTHR33640">
    <property type="entry name" value="TRANSMEMBRANE PROTEIN"/>
    <property type="match status" value="1"/>
</dbReference>
<feature type="compositionally biased region" description="Basic residues" evidence="1">
    <location>
        <begin position="135"/>
        <end position="153"/>
    </location>
</feature>
<keyword evidence="2" id="KW-1133">Transmembrane helix</keyword>
<feature type="transmembrane region" description="Helical" evidence="2">
    <location>
        <begin position="59"/>
        <end position="83"/>
    </location>
</feature>
<evidence type="ECO:0008006" key="5">
    <source>
        <dbReference type="Google" id="ProtNLM"/>
    </source>
</evidence>
<reference evidence="3 4" key="1">
    <citation type="submission" date="2023-10" db="EMBL/GenBank/DDBJ databases">
        <title>Chromosome-scale genome assembly provides insights into flower coloration mechanisms of Canna indica.</title>
        <authorList>
            <person name="Li C."/>
        </authorList>
    </citation>
    <scope>NUCLEOTIDE SEQUENCE [LARGE SCALE GENOMIC DNA]</scope>
    <source>
        <tissue evidence="3">Flower</tissue>
    </source>
</reference>
<feature type="compositionally biased region" description="Basic and acidic residues" evidence="1">
    <location>
        <begin position="123"/>
        <end position="134"/>
    </location>
</feature>
<evidence type="ECO:0000313" key="4">
    <source>
        <dbReference type="Proteomes" id="UP001327560"/>
    </source>
</evidence>
<feature type="compositionally biased region" description="Pro residues" evidence="1">
    <location>
        <begin position="110"/>
        <end position="119"/>
    </location>
</feature>
<keyword evidence="4" id="KW-1185">Reference proteome</keyword>
<proteinExistence type="predicted"/>
<sequence>MDPVIAEKVAARRRYNQVRHLGTLFRCVEAFAALCLVSWSSARLHAVATRLSADLLRHLLAVLLGPRFIFLLGNAIVLALFVLSCRRPASSSGGADIYDQFLARQRGVTPPRPLPPAPEPAEAAEKPEEGPVRREKARRVCRRSRSERMKRRRVGPELQRSVSEVSGKEAAAAAEKEASLEESNEGDEEEFRQMIESFIATQMKRIRREESVAGVVSSEAPRNVRIACL</sequence>
<protein>
    <recommendedName>
        <fullName evidence="5">DUF4408 domain-containing protein</fullName>
    </recommendedName>
</protein>
<feature type="compositionally biased region" description="Low complexity" evidence="1">
    <location>
        <begin position="161"/>
        <end position="173"/>
    </location>
</feature>
<evidence type="ECO:0000256" key="1">
    <source>
        <dbReference type="SAM" id="MobiDB-lite"/>
    </source>
</evidence>
<keyword evidence="2" id="KW-0472">Membrane</keyword>
<organism evidence="3 4">
    <name type="scientific">Canna indica</name>
    <name type="common">Indian-shot</name>
    <dbReference type="NCBI Taxonomy" id="4628"/>
    <lineage>
        <taxon>Eukaryota</taxon>
        <taxon>Viridiplantae</taxon>
        <taxon>Streptophyta</taxon>
        <taxon>Embryophyta</taxon>
        <taxon>Tracheophyta</taxon>
        <taxon>Spermatophyta</taxon>
        <taxon>Magnoliopsida</taxon>
        <taxon>Liliopsida</taxon>
        <taxon>Zingiberales</taxon>
        <taxon>Cannaceae</taxon>
        <taxon>Canna</taxon>
    </lineage>
</organism>